<feature type="domain" description="DUF4957" evidence="1">
    <location>
        <begin position="257"/>
        <end position="402"/>
    </location>
</feature>
<proteinExistence type="predicted"/>
<evidence type="ECO:0000313" key="3">
    <source>
        <dbReference type="Proteomes" id="UP000661715"/>
    </source>
</evidence>
<dbReference type="Proteomes" id="UP000661715">
    <property type="component" value="Unassembled WGS sequence"/>
</dbReference>
<sequence>MKNLNKNIYRIMLFFFGVLFLYSCSENEDMVKQTRLFRPVLNKPLISIDNTIIVNMAKMKSAIAYKVEISRDTFKTVIKTYEGSSNEVVFDNLVWNASYQVRAIAFASDEQYNSKISELGDIKTQRFPSIMAIPVRSDVIDTGAKVHWATVDSGAEVTDIKVFAFEDELLQTPLASYPTTDDEKLNGEKIIYGLTPGTKYQIAIYSGSTVRGWEVYTTKDPLPTGPDVIDLRGTNDPSLLISTLASAPEASTIILDGNYTYNATGFSFSKSVTIKSGYSFVPGGAKIAVSSQFKFVENSNITSVVFDGVSLYQPLSPGTNPSGYLFSPDKSYTINELKFDNCRIYDFRGLMRSRSGTTGLLNNFIINNSIVTNIRDYSVLMNESTSGFNFGNILFKNSTLYKCQKFLVNKATTPVTSIKIEDCTFSEVVAAGANLFEFASNSTDGVFFTNTIISRGWDLSNTQVYAFNFVKSGTMAETSFIFTNTYDTSDTAYTVGPPSPINFRYSGTSTSLWEDYANGDFTFIDSGFGGLRDCGDPRWRL</sequence>
<dbReference type="EMBL" id="NASZ01000009">
    <property type="protein sequence ID" value="MBD0725100.1"/>
    <property type="molecule type" value="Genomic_DNA"/>
</dbReference>
<evidence type="ECO:0000259" key="1">
    <source>
        <dbReference type="Pfam" id="PF16318"/>
    </source>
</evidence>
<dbReference type="SUPFAM" id="SSF51126">
    <property type="entry name" value="Pectin lyase-like"/>
    <property type="match status" value="1"/>
</dbReference>
<dbReference type="RefSeq" id="WP_188220438.1">
    <property type="nucleotide sequence ID" value="NZ_NASZ01000009.1"/>
</dbReference>
<organism evidence="2 3">
    <name type="scientific">Flavobacterium pokkalii</name>
    <dbReference type="NCBI Taxonomy" id="1940408"/>
    <lineage>
        <taxon>Bacteria</taxon>
        <taxon>Pseudomonadati</taxon>
        <taxon>Bacteroidota</taxon>
        <taxon>Flavobacteriia</taxon>
        <taxon>Flavobacteriales</taxon>
        <taxon>Flavobacteriaceae</taxon>
        <taxon>Flavobacterium</taxon>
    </lineage>
</organism>
<comment type="caution">
    <text evidence="2">The sequence shown here is derived from an EMBL/GenBank/DDBJ whole genome shotgun (WGS) entry which is preliminary data.</text>
</comment>
<dbReference type="PROSITE" id="PS51257">
    <property type="entry name" value="PROKAR_LIPOPROTEIN"/>
    <property type="match status" value="1"/>
</dbReference>
<reference evidence="2 3" key="1">
    <citation type="journal article" date="2020" name="Microbiol. Res.">
        <title>Flavobacterium pokkalii sp. nov., a novel plant growth promoting native rhizobacteria isolated from pokkali rice grown in coastal saline affected agricultural regions of southern India, Kerala.</title>
        <authorList>
            <person name="Menon R.R."/>
            <person name="Kumari S."/>
            <person name="Viver T."/>
            <person name="Rameshkumar N."/>
        </authorList>
    </citation>
    <scope>NUCLEOTIDE SEQUENCE [LARGE SCALE GENOMIC DNA]</scope>
    <source>
        <strain evidence="2 3">L1I52</strain>
    </source>
</reference>
<accession>A0ABR7UQB7</accession>
<protein>
    <recommendedName>
        <fullName evidence="1">DUF4957 domain-containing protein</fullName>
    </recommendedName>
</protein>
<name>A0ABR7UQB7_9FLAO</name>
<gene>
    <name evidence="2" type="ORF">B6A10_07910</name>
</gene>
<dbReference type="InterPro" id="IPR032530">
    <property type="entry name" value="DUF4957"/>
</dbReference>
<evidence type="ECO:0000313" key="2">
    <source>
        <dbReference type="EMBL" id="MBD0725100.1"/>
    </source>
</evidence>
<dbReference type="Pfam" id="PF16318">
    <property type="entry name" value="DUF4957"/>
    <property type="match status" value="1"/>
</dbReference>
<keyword evidence="3" id="KW-1185">Reference proteome</keyword>
<dbReference type="InterPro" id="IPR011050">
    <property type="entry name" value="Pectin_lyase_fold/virulence"/>
</dbReference>